<dbReference type="EMBL" id="OV696687">
    <property type="protein sequence ID" value="CAH1253133.1"/>
    <property type="molecule type" value="Genomic_DNA"/>
</dbReference>
<dbReference type="GO" id="GO:0005634">
    <property type="term" value="C:nucleus"/>
    <property type="evidence" value="ECO:0007669"/>
    <property type="project" value="UniProtKB-SubCell"/>
</dbReference>
<feature type="region of interest" description="Disordered" evidence="17">
    <location>
        <begin position="459"/>
        <end position="588"/>
    </location>
</feature>
<comment type="subcellular location">
    <subcellularLocation>
        <location evidence="3">Cytoplasm</location>
    </subcellularLocation>
    <subcellularLocation>
        <location evidence="2">Nucleus</location>
    </subcellularLocation>
</comment>
<keyword evidence="10" id="KW-0863">Zinc-finger</keyword>
<organism evidence="20 21">
    <name type="scientific">Branchiostoma lanceolatum</name>
    <name type="common">Common lancelet</name>
    <name type="synonym">Amphioxus lanceolatum</name>
    <dbReference type="NCBI Taxonomy" id="7740"/>
    <lineage>
        <taxon>Eukaryota</taxon>
        <taxon>Metazoa</taxon>
        <taxon>Chordata</taxon>
        <taxon>Cephalochordata</taxon>
        <taxon>Leptocardii</taxon>
        <taxon>Amphioxiformes</taxon>
        <taxon>Branchiostomatidae</taxon>
        <taxon>Branchiostoma</taxon>
    </lineage>
</organism>
<dbReference type="GO" id="GO:0004843">
    <property type="term" value="F:cysteine-type deubiquitinase activity"/>
    <property type="evidence" value="ECO:0007669"/>
    <property type="project" value="UniProtKB-EC"/>
</dbReference>
<dbReference type="OrthoDB" id="10064699at2759"/>
<feature type="domain" description="A20-type" evidence="19">
    <location>
        <begin position="654"/>
        <end position="689"/>
    </location>
</feature>
<feature type="compositionally biased region" description="Basic and acidic residues" evidence="17">
    <location>
        <begin position="532"/>
        <end position="559"/>
    </location>
</feature>
<evidence type="ECO:0000259" key="19">
    <source>
        <dbReference type="PROSITE" id="PS51036"/>
    </source>
</evidence>
<dbReference type="Proteomes" id="UP000838412">
    <property type="component" value="Chromosome 2"/>
</dbReference>
<evidence type="ECO:0000313" key="21">
    <source>
        <dbReference type="Proteomes" id="UP000838412"/>
    </source>
</evidence>
<evidence type="ECO:0000256" key="1">
    <source>
        <dbReference type="ARBA" id="ARBA00000707"/>
    </source>
</evidence>
<dbReference type="GO" id="GO:0070536">
    <property type="term" value="P:protein K63-linked deubiquitination"/>
    <property type="evidence" value="ECO:0007669"/>
    <property type="project" value="TreeGrafter"/>
</dbReference>
<dbReference type="PANTHER" id="PTHR13367:SF27">
    <property type="entry name" value="OTU DOMAIN-CONTAINING PROTEIN"/>
    <property type="match status" value="1"/>
</dbReference>
<evidence type="ECO:0000259" key="18">
    <source>
        <dbReference type="PROSITE" id="PS50802"/>
    </source>
</evidence>
<evidence type="ECO:0000256" key="10">
    <source>
        <dbReference type="ARBA" id="ARBA00022771"/>
    </source>
</evidence>
<gene>
    <name evidence="20" type="primary">OTUD7B</name>
    <name evidence="20" type="ORF">BLAG_LOCUS13015</name>
</gene>
<keyword evidence="7" id="KW-0597">Phosphoprotein</keyword>
<dbReference type="GO" id="GO:0005737">
    <property type="term" value="C:cytoplasm"/>
    <property type="evidence" value="ECO:0007669"/>
    <property type="project" value="UniProtKB-SubCell"/>
</dbReference>
<keyword evidence="9" id="KW-0479">Metal-binding</keyword>
<dbReference type="Pfam" id="PF14555">
    <property type="entry name" value="UBA_4"/>
    <property type="match status" value="1"/>
</dbReference>
<dbReference type="GO" id="GO:0071108">
    <property type="term" value="P:protein K48-linked deubiquitination"/>
    <property type="evidence" value="ECO:0007669"/>
    <property type="project" value="TreeGrafter"/>
</dbReference>
<sequence>MDAALSEFVQYTGADPGLARDLLEGKNWDLNAALNDFNVLYREADSSRPPPVPRPSNGTTIDSTMAAEIRAVQRRPERPPLVRQEDLKDKRLSRGISHASASLVSMVRTAVEKDESATTEDKMHYFIETPVYTFVLPDLTVYSDDFREFLERDLIETSTLVALEQAGQLNWWAEVCACQRLLPLQTSGDGNCLLHAASLGMWGFHDRLLTLRKALYNTLSSSGARGALKRRWRFHQTEENKEAGLVYSEEEWEREWQDLLKLASAEPRHRPGSMGGGGGGSSHLETVSEDDAGLCYESLESFHVFVLALVLRRPVIIVADTVLRDANGEALAPIPFGGIYLPLECKPDECHRSPLVLTYDQAHFSALVAMEQSEVDEQHRLITVVPITDHNHKLLPVHFVSDPGLSWIWEKDPQGPEKVLKLKLNEDQKLKLLEQYLNVVKVPLKGKTIPADVLNSVESASQTSEDARSSSGSFDSGSEPDSTNSNHSGKGGKTKAAKQLSSVATRIGSFGKTMGNKLKKNLGMYNSKHNGKGGEKHGGRLERKESKNGKGDLKAEKSHPVQNGPVDEKDGTVSVNGTPTHAAAKEHQPLVRGKDYILAAKMSIEKRHKYQQEMIDNYLSLAQERFADHCEKKRREEEEKKKLAAQIKHEQELMMKPMPCMTEGCALYGTAATNYLCTSCFERQKHSMAVDYASWKVNGAKGHVVSAGYATLPTPGKHNTQSYRSTYTIQEDGIVPNRKSPPSIPAPQLPARASPSLTRGGGGQRISYPSAVNSKYIPQEDVPHRSATYPNCSDPPSSHSSPSHLPNYHPPPPYRAPNGPYNSQHNYYTLPRKMKQADYHLTAQVDRNHRMSPENSYSDDEVAGSWLRTKTRSPVRSTRLPLEREKIPCRMKCGYVGLEELDFYCSTCYKDRGRKVNNVYSPHK</sequence>
<dbReference type="CDD" id="cd22768">
    <property type="entry name" value="OTU_OTUD7"/>
    <property type="match status" value="1"/>
</dbReference>
<dbReference type="GO" id="GO:0035871">
    <property type="term" value="P:protein K11-linked deubiquitination"/>
    <property type="evidence" value="ECO:0007669"/>
    <property type="project" value="TreeGrafter"/>
</dbReference>
<protein>
    <recommendedName>
        <fullName evidence="5">ubiquitinyl hydrolase 1</fullName>
        <ecNumber evidence="5">3.4.19.12</ecNumber>
    </recommendedName>
</protein>
<evidence type="ECO:0000313" key="20">
    <source>
        <dbReference type="EMBL" id="CAH1253133.1"/>
    </source>
</evidence>
<keyword evidence="6" id="KW-0963">Cytoplasm</keyword>
<evidence type="ECO:0000256" key="3">
    <source>
        <dbReference type="ARBA" id="ARBA00004496"/>
    </source>
</evidence>
<dbReference type="Pfam" id="PF02338">
    <property type="entry name" value="OTU"/>
    <property type="match status" value="1"/>
</dbReference>
<evidence type="ECO:0000256" key="7">
    <source>
        <dbReference type="ARBA" id="ARBA00022553"/>
    </source>
</evidence>
<dbReference type="PROSITE" id="PS50802">
    <property type="entry name" value="OTU"/>
    <property type="match status" value="1"/>
</dbReference>
<dbReference type="InterPro" id="IPR009060">
    <property type="entry name" value="UBA-like_sf"/>
</dbReference>
<dbReference type="GO" id="GO:0070530">
    <property type="term" value="F:K63-linked polyubiquitin modification-dependent protein binding"/>
    <property type="evidence" value="ECO:0007669"/>
    <property type="project" value="TreeGrafter"/>
</dbReference>
<dbReference type="GO" id="GO:0003677">
    <property type="term" value="F:DNA binding"/>
    <property type="evidence" value="ECO:0007669"/>
    <property type="project" value="InterPro"/>
</dbReference>
<dbReference type="SUPFAM" id="SSF46934">
    <property type="entry name" value="UBA-like"/>
    <property type="match status" value="1"/>
</dbReference>
<evidence type="ECO:0000256" key="11">
    <source>
        <dbReference type="ARBA" id="ARBA00022786"/>
    </source>
</evidence>
<feature type="region of interest" description="Disordered" evidence="17">
    <location>
        <begin position="733"/>
        <end position="826"/>
    </location>
</feature>
<dbReference type="GO" id="GO:0071947">
    <property type="term" value="P:protein deubiquitination involved in ubiquitin-dependent protein catabolic process"/>
    <property type="evidence" value="ECO:0007669"/>
    <property type="project" value="TreeGrafter"/>
</dbReference>
<accession>A0A8K0EHA9</accession>
<dbReference type="GO" id="GO:0008270">
    <property type="term" value="F:zinc ion binding"/>
    <property type="evidence" value="ECO:0007669"/>
    <property type="project" value="UniProtKB-KW"/>
</dbReference>
<dbReference type="SMART" id="SM00259">
    <property type="entry name" value="ZnF_A20"/>
    <property type="match status" value="2"/>
</dbReference>
<proteinExistence type="inferred from homology"/>
<keyword evidence="14" id="KW-0862">Zinc</keyword>
<keyword evidence="13" id="KW-0788">Thiol protease</keyword>
<evidence type="ECO:0000256" key="9">
    <source>
        <dbReference type="ARBA" id="ARBA00022723"/>
    </source>
</evidence>
<evidence type="ECO:0000256" key="12">
    <source>
        <dbReference type="ARBA" id="ARBA00022801"/>
    </source>
</evidence>
<keyword evidence="16" id="KW-0175">Coiled coil</keyword>
<keyword evidence="12" id="KW-0378">Hydrolase</keyword>
<dbReference type="InterPro" id="IPR051346">
    <property type="entry name" value="OTU_Deubiquitinase"/>
</dbReference>
<keyword evidence="11" id="KW-0833">Ubl conjugation pathway</keyword>
<evidence type="ECO:0000256" key="8">
    <source>
        <dbReference type="ARBA" id="ARBA00022670"/>
    </source>
</evidence>
<evidence type="ECO:0000256" key="16">
    <source>
        <dbReference type="SAM" id="Coils"/>
    </source>
</evidence>
<evidence type="ECO:0000256" key="14">
    <source>
        <dbReference type="ARBA" id="ARBA00022833"/>
    </source>
</evidence>
<evidence type="ECO:0000256" key="13">
    <source>
        <dbReference type="ARBA" id="ARBA00022807"/>
    </source>
</evidence>
<dbReference type="InterPro" id="IPR003323">
    <property type="entry name" value="OTU_dom"/>
</dbReference>
<dbReference type="CDD" id="cd14347">
    <property type="entry name" value="UBA_Cezanne_like"/>
    <property type="match status" value="1"/>
</dbReference>
<dbReference type="AlphaFoldDB" id="A0A8K0EHA9"/>
<evidence type="ECO:0000256" key="2">
    <source>
        <dbReference type="ARBA" id="ARBA00004123"/>
    </source>
</evidence>
<evidence type="ECO:0000256" key="5">
    <source>
        <dbReference type="ARBA" id="ARBA00012759"/>
    </source>
</evidence>
<feature type="compositionally biased region" description="Low complexity" evidence="17">
    <location>
        <begin position="790"/>
        <end position="807"/>
    </location>
</feature>
<evidence type="ECO:0000256" key="4">
    <source>
        <dbReference type="ARBA" id="ARBA00005865"/>
    </source>
</evidence>
<dbReference type="InterPro" id="IPR002653">
    <property type="entry name" value="Znf_A20"/>
</dbReference>
<dbReference type="Gene3D" id="1.10.8.10">
    <property type="entry name" value="DNA helicase RuvA subunit, C-terminal domain"/>
    <property type="match status" value="1"/>
</dbReference>
<comment type="catalytic activity">
    <reaction evidence="1">
        <text>Thiol-dependent hydrolysis of ester, thioester, amide, peptide and isopeptide bonds formed by the C-terminal Gly of ubiquitin (a 76-residue protein attached to proteins as an intracellular targeting signal).</text>
        <dbReference type="EC" id="3.4.19.12"/>
    </reaction>
</comment>
<feature type="domain" description="OTU" evidence="18">
    <location>
        <begin position="181"/>
        <end position="370"/>
    </location>
</feature>
<feature type="compositionally biased region" description="Low complexity" evidence="17">
    <location>
        <begin position="469"/>
        <end position="482"/>
    </location>
</feature>
<dbReference type="EC" id="3.4.19.12" evidence="5"/>
<keyword evidence="21" id="KW-1185">Reference proteome</keyword>
<reference evidence="20" key="1">
    <citation type="submission" date="2022-01" db="EMBL/GenBank/DDBJ databases">
        <authorList>
            <person name="Braso-Vives M."/>
        </authorList>
    </citation>
    <scope>NUCLEOTIDE SEQUENCE</scope>
</reference>
<evidence type="ECO:0000256" key="6">
    <source>
        <dbReference type="ARBA" id="ARBA00022490"/>
    </source>
</evidence>
<feature type="coiled-coil region" evidence="16">
    <location>
        <begin position="626"/>
        <end position="653"/>
    </location>
</feature>
<feature type="domain" description="A20-type" evidence="19">
    <location>
        <begin position="883"/>
        <end position="917"/>
    </location>
</feature>
<name>A0A8K0EHA9_BRALA</name>
<comment type="similarity">
    <text evidence="4">Belongs to the peptidase C64 family.</text>
</comment>
<dbReference type="PROSITE" id="PS51036">
    <property type="entry name" value="ZF_A20"/>
    <property type="match status" value="2"/>
</dbReference>
<keyword evidence="15" id="KW-0539">Nucleus</keyword>
<evidence type="ECO:0000256" key="15">
    <source>
        <dbReference type="ARBA" id="ARBA00023242"/>
    </source>
</evidence>
<dbReference type="Gene3D" id="4.10.240.30">
    <property type="match status" value="1"/>
</dbReference>
<evidence type="ECO:0000256" key="17">
    <source>
        <dbReference type="SAM" id="MobiDB-lite"/>
    </source>
</evidence>
<keyword evidence="8" id="KW-0645">Protease</keyword>
<dbReference type="PANTHER" id="PTHR13367">
    <property type="entry name" value="UBIQUITIN THIOESTERASE"/>
    <property type="match status" value="1"/>
</dbReference>